<evidence type="ECO:0000313" key="2">
    <source>
        <dbReference type="Proteomes" id="UP000308267"/>
    </source>
</evidence>
<dbReference type="EMBL" id="SJOL01003520">
    <property type="protein sequence ID" value="TGZ72612.1"/>
    <property type="molecule type" value="Genomic_DNA"/>
</dbReference>
<dbReference type="AlphaFoldDB" id="A0A4S2M855"/>
<comment type="caution">
    <text evidence="1">The sequence shown here is derived from an EMBL/GenBank/DDBJ whole genome shotgun (WGS) entry which is preliminary data.</text>
</comment>
<sequence length="52" mass="5765">MRSDPKKLMRSSACIDVNAGSTIDIFSCWVAVSRSAIHRITSDPIECPKLEK</sequence>
<keyword evidence="2" id="KW-1185">Reference proteome</keyword>
<organism evidence="1 2">
    <name type="scientific">Opisthorchis felineus</name>
    <dbReference type="NCBI Taxonomy" id="147828"/>
    <lineage>
        <taxon>Eukaryota</taxon>
        <taxon>Metazoa</taxon>
        <taxon>Spiralia</taxon>
        <taxon>Lophotrochozoa</taxon>
        <taxon>Platyhelminthes</taxon>
        <taxon>Trematoda</taxon>
        <taxon>Digenea</taxon>
        <taxon>Opisthorchiida</taxon>
        <taxon>Opisthorchiata</taxon>
        <taxon>Opisthorchiidae</taxon>
        <taxon>Opisthorchis</taxon>
    </lineage>
</organism>
<accession>A0A4S2M855</accession>
<gene>
    <name evidence="1" type="ORF">CRM22_001985</name>
</gene>
<protein>
    <submittedName>
        <fullName evidence="1">Uncharacterized protein</fullName>
    </submittedName>
</protein>
<proteinExistence type="predicted"/>
<reference evidence="1 2" key="1">
    <citation type="journal article" date="2019" name="BMC Genomics">
        <title>New insights from Opisthorchis felineus genome: update on genomics of the epidemiologically important liver flukes.</title>
        <authorList>
            <person name="Ershov N.I."/>
            <person name="Mordvinov V.A."/>
            <person name="Prokhortchouk E.B."/>
            <person name="Pakharukova M.Y."/>
            <person name="Gunbin K.V."/>
            <person name="Ustyantsev K."/>
            <person name="Genaev M.A."/>
            <person name="Blinov A.G."/>
            <person name="Mazur A."/>
            <person name="Boulygina E."/>
            <person name="Tsygankova S."/>
            <person name="Khrameeva E."/>
            <person name="Chekanov N."/>
            <person name="Fan G."/>
            <person name="Xiao A."/>
            <person name="Zhang H."/>
            <person name="Xu X."/>
            <person name="Yang H."/>
            <person name="Solovyev V."/>
            <person name="Lee S.M."/>
            <person name="Liu X."/>
            <person name="Afonnikov D.A."/>
            <person name="Skryabin K.G."/>
        </authorList>
    </citation>
    <scope>NUCLEOTIDE SEQUENCE [LARGE SCALE GENOMIC DNA]</scope>
    <source>
        <strain evidence="1">AK-0245</strain>
        <tissue evidence="1">Whole organism</tissue>
    </source>
</reference>
<name>A0A4S2M855_OPIFE</name>
<dbReference type="Proteomes" id="UP000308267">
    <property type="component" value="Unassembled WGS sequence"/>
</dbReference>
<evidence type="ECO:0000313" key="1">
    <source>
        <dbReference type="EMBL" id="TGZ72612.1"/>
    </source>
</evidence>